<dbReference type="SMART" id="SM00867">
    <property type="entry name" value="YceI"/>
    <property type="match status" value="1"/>
</dbReference>
<proteinExistence type="predicted"/>
<evidence type="ECO:0000313" key="4">
    <source>
        <dbReference type="Proteomes" id="UP000278609"/>
    </source>
</evidence>
<keyword evidence="1" id="KW-0732">Signal</keyword>
<dbReference type="InterPro" id="IPR007372">
    <property type="entry name" value="Lipid/polyisoprenoid-bd_YceI"/>
</dbReference>
<feature type="signal peptide" evidence="1">
    <location>
        <begin position="1"/>
        <end position="24"/>
    </location>
</feature>
<dbReference type="InterPro" id="IPR036761">
    <property type="entry name" value="TTHA0802/YceI-like_sf"/>
</dbReference>
<organism evidence="3 4">
    <name type="scientific">Tannerella forsythia</name>
    <name type="common">Bacteroides forsythus</name>
    <dbReference type="NCBI Taxonomy" id="28112"/>
    <lineage>
        <taxon>Bacteria</taxon>
        <taxon>Pseudomonadati</taxon>
        <taxon>Bacteroidota</taxon>
        <taxon>Bacteroidia</taxon>
        <taxon>Bacteroidales</taxon>
        <taxon>Tannerellaceae</taxon>
        <taxon>Tannerella</taxon>
    </lineage>
</organism>
<evidence type="ECO:0000259" key="2">
    <source>
        <dbReference type="SMART" id="SM00867"/>
    </source>
</evidence>
<dbReference type="Gene3D" id="2.40.128.110">
    <property type="entry name" value="Lipid/polyisoprenoid-binding, YceI-like"/>
    <property type="match status" value="1"/>
</dbReference>
<dbReference type="PANTHER" id="PTHR34406">
    <property type="entry name" value="PROTEIN YCEI"/>
    <property type="match status" value="1"/>
</dbReference>
<feature type="chain" id="PRO_5017958965" evidence="1">
    <location>
        <begin position="25"/>
        <end position="173"/>
    </location>
</feature>
<evidence type="ECO:0000313" key="3">
    <source>
        <dbReference type="EMBL" id="RRD58856.1"/>
    </source>
</evidence>
<evidence type="ECO:0000256" key="1">
    <source>
        <dbReference type="SAM" id="SignalP"/>
    </source>
</evidence>
<protein>
    <submittedName>
        <fullName evidence="3">YceI family protein</fullName>
    </submittedName>
</protein>
<dbReference type="AlphaFoldDB" id="A0A3P1XL61"/>
<dbReference type="Pfam" id="PF04264">
    <property type="entry name" value="YceI"/>
    <property type="match status" value="1"/>
</dbReference>
<comment type="caution">
    <text evidence="3">The sequence shown here is derived from an EMBL/GenBank/DDBJ whole genome shotgun (WGS) entry which is preliminary data.</text>
</comment>
<sequence>MMYKMKGILFGIMALLFQFSVAQSETPQVSFQVKKGFSTVKGTFEKVDYTIDLSSARPSAQGKAEIRSISTGNSRRDAHLQTENWFFAEKYPTVDVRSQRITKQSDGLYTGTFEIDIKGTKEVKEITFEVVEEAGKKVLKAEFELSLKTFHIGSGILKSLIGDTVKVKVALPF</sequence>
<dbReference type="Proteomes" id="UP000278609">
    <property type="component" value="Unassembled WGS sequence"/>
</dbReference>
<reference evidence="3 4" key="1">
    <citation type="submission" date="2018-11" db="EMBL/GenBank/DDBJ databases">
        <title>Genomes From Bacteria Associated with the Canine Oral Cavity: a Test Case for Automated Genome-Based Taxonomic Assignment.</title>
        <authorList>
            <person name="Coil D.A."/>
            <person name="Jospin G."/>
            <person name="Darling A.E."/>
            <person name="Wallis C."/>
            <person name="Davis I.J."/>
            <person name="Harris S."/>
            <person name="Eisen J.A."/>
            <person name="Holcombe L.J."/>
            <person name="O'Flynn C."/>
        </authorList>
    </citation>
    <scope>NUCLEOTIDE SEQUENCE [LARGE SCALE GENOMIC DNA]</scope>
    <source>
        <strain evidence="3 4">OH2617_COT-023</strain>
    </source>
</reference>
<gene>
    <name evidence="3" type="ORF">EII40_11585</name>
</gene>
<dbReference type="EMBL" id="RQYS01000057">
    <property type="protein sequence ID" value="RRD58856.1"/>
    <property type="molecule type" value="Genomic_DNA"/>
</dbReference>
<dbReference type="OrthoDB" id="9811006at2"/>
<accession>A0A3P1XL61</accession>
<name>A0A3P1XL61_TANFO</name>
<feature type="domain" description="Lipid/polyisoprenoid-binding YceI-like" evidence="2">
    <location>
        <begin position="21"/>
        <end position="172"/>
    </location>
</feature>
<dbReference type="SUPFAM" id="SSF101874">
    <property type="entry name" value="YceI-like"/>
    <property type="match status" value="1"/>
</dbReference>
<dbReference type="PANTHER" id="PTHR34406:SF1">
    <property type="entry name" value="PROTEIN YCEI"/>
    <property type="match status" value="1"/>
</dbReference>